<feature type="domain" description="DnaA N-terminal" evidence="1">
    <location>
        <begin position="178"/>
        <end position="231"/>
    </location>
</feature>
<name>A0A560JD15_9BRAD</name>
<proteinExistence type="predicted"/>
<dbReference type="RefSeq" id="WP_080140501.1">
    <property type="nucleotide sequence ID" value="NZ_LWIG01000069.1"/>
</dbReference>
<accession>A0A560JD15</accession>
<dbReference type="SUPFAM" id="SSF46785">
    <property type="entry name" value="Winged helix' DNA-binding domain"/>
    <property type="match status" value="1"/>
</dbReference>
<evidence type="ECO:0000313" key="2">
    <source>
        <dbReference type="EMBL" id="TWB68895.1"/>
    </source>
</evidence>
<dbReference type="OrthoDB" id="8242438at2"/>
<reference evidence="2 3" key="1">
    <citation type="submission" date="2019-06" db="EMBL/GenBank/DDBJ databases">
        <title>Genomic Encyclopedia of Type Strains, Phase IV (KMG-V): Genome sequencing to study the core and pangenomes of soil and plant-associated prokaryotes.</title>
        <authorList>
            <person name="Whitman W."/>
        </authorList>
    </citation>
    <scope>NUCLEOTIDE SEQUENCE [LARGE SCALE GENOMIC DNA]</scope>
    <source>
        <strain evidence="2 3">BR 10556</strain>
    </source>
</reference>
<dbReference type="AlphaFoldDB" id="A0A560JD15"/>
<evidence type="ECO:0000259" key="1">
    <source>
        <dbReference type="Pfam" id="PF11638"/>
    </source>
</evidence>
<keyword evidence="3" id="KW-1185">Reference proteome</keyword>
<dbReference type="InterPro" id="IPR024633">
    <property type="entry name" value="DnaA_N_dom"/>
</dbReference>
<dbReference type="InterPro" id="IPR036388">
    <property type="entry name" value="WH-like_DNA-bd_sf"/>
</dbReference>
<dbReference type="InterPro" id="IPR036390">
    <property type="entry name" value="WH_DNA-bd_sf"/>
</dbReference>
<dbReference type="EMBL" id="VITW01000010">
    <property type="protein sequence ID" value="TWB68895.1"/>
    <property type="molecule type" value="Genomic_DNA"/>
</dbReference>
<sequence>MLPEKYDTTLALKAIGLSDQLNKTEKRVGVALLDHFNRKTARCDPSQQTIAALLGIDRKTVNRAIKKIVRLGYFNSLRHRGIRHCNSYQPCWHRFRADEEKWSADRRKHRSRFDSPEMSPSVRQVCPTTRHEITSQTYPTNILPLTSSGPQQSAARQVWTGPPAREETQNYIKIFAPRIERRLGSARFRSWFHSVRLEEVRKDAIVLSVDMKFVASKIVEQFEPQVLECFRPEHPNVVRLVVIVRKPC</sequence>
<comment type="caution">
    <text evidence="2">The sequence shown here is derived from an EMBL/GenBank/DDBJ whole genome shotgun (WGS) entry which is preliminary data.</text>
</comment>
<gene>
    <name evidence="2" type="ORF">FBZ95_11015</name>
</gene>
<organism evidence="2 3">
    <name type="scientific">Bradyrhizobium sacchari</name>
    <dbReference type="NCBI Taxonomy" id="1399419"/>
    <lineage>
        <taxon>Bacteria</taxon>
        <taxon>Pseudomonadati</taxon>
        <taxon>Pseudomonadota</taxon>
        <taxon>Alphaproteobacteria</taxon>
        <taxon>Hyphomicrobiales</taxon>
        <taxon>Nitrobacteraceae</taxon>
        <taxon>Bradyrhizobium</taxon>
    </lineage>
</organism>
<dbReference type="Proteomes" id="UP000315914">
    <property type="component" value="Unassembled WGS sequence"/>
</dbReference>
<protein>
    <submittedName>
        <fullName evidence="2">Helix-turn-helix protein</fullName>
    </submittedName>
</protein>
<dbReference type="Pfam" id="PF11638">
    <property type="entry name" value="DnaA_N"/>
    <property type="match status" value="1"/>
</dbReference>
<dbReference type="Pfam" id="PF13730">
    <property type="entry name" value="HTH_36"/>
    <property type="match status" value="1"/>
</dbReference>
<dbReference type="Gene3D" id="1.10.10.10">
    <property type="entry name" value="Winged helix-like DNA-binding domain superfamily/Winged helix DNA-binding domain"/>
    <property type="match status" value="1"/>
</dbReference>
<evidence type="ECO:0000313" key="3">
    <source>
        <dbReference type="Proteomes" id="UP000315914"/>
    </source>
</evidence>